<sequence>MEHLRKQDPKIVEAMNLELGRQRDKIELIASENFVSQAVLEAMGTVLTNKYAEGYPHKRYYGGCEYVDIVEDIARDRAKELFGAEHANVQPHSGAQANMAVYLAAVKPGDTILGMNLSHGGHLTHGSPVNASGILYNFVEYGVSEKDARIDYDDVRKAAFKHRPRLIVAGASAYSRTIDFEALGKIAEDVGALFMVDMAHIAGLVAAGLHPNPVPHAHFVTTTTHKTLRGPRGGLILCRKPWAAAIDKAVFPGTQGGPLMHIIAAKAVAFGEALQPEFKTYAQNVINNAKALAEALSAEGINIVSGGTDNHLMLIDLRSLNITGKEAEHLLDEVGVTVNKNAIPYDPTSPFVTSGIRLGTPAATSRGMNEEAMKTIAKIISLTLKNPSDAAVHDKVRGMVKDLTAQFPLYSALQY</sequence>
<evidence type="ECO:0000313" key="9">
    <source>
        <dbReference type="EMBL" id="MFB0847362.1"/>
    </source>
</evidence>
<dbReference type="EC" id="2.1.2.1" evidence="7"/>
<dbReference type="SUPFAM" id="SSF53383">
    <property type="entry name" value="PLP-dependent transferases"/>
    <property type="match status" value="1"/>
</dbReference>
<dbReference type="Gene3D" id="3.90.1150.10">
    <property type="entry name" value="Aspartate Aminotransferase, domain 1"/>
    <property type="match status" value="1"/>
</dbReference>
<dbReference type="InterPro" id="IPR015424">
    <property type="entry name" value="PyrdxlP-dep_Trfase"/>
</dbReference>
<evidence type="ECO:0000313" key="10">
    <source>
        <dbReference type="Proteomes" id="UP001575622"/>
    </source>
</evidence>
<evidence type="ECO:0000256" key="6">
    <source>
        <dbReference type="ARBA" id="ARBA00022898"/>
    </source>
</evidence>
<evidence type="ECO:0000256" key="1">
    <source>
        <dbReference type="ARBA" id="ARBA00001933"/>
    </source>
</evidence>
<evidence type="ECO:0000256" key="7">
    <source>
        <dbReference type="HAMAP-Rule" id="MF_00051"/>
    </source>
</evidence>
<dbReference type="PANTHER" id="PTHR11680">
    <property type="entry name" value="SERINE HYDROXYMETHYLTRANSFERASE"/>
    <property type="match status" value="1"/>
</dbReference>
<dbReference type="Proteomes" id="UP001575622">
    <property type="component" value="Unassembled WGS sequence"/>
</dbReference>
<dbReference type="Gene3D" id="3.40.640.10">
    <property type="entry name" value="Type I PLP-dependent aspartate aminotransferase-like (Major domain)"/>
    <property type="match status" value="1"/>
</dbReference>
<dbReference type="EMBL" id="JBHDLN010000035">
    <property type="protein sequence ID" value="MFB0847362.1"/>
    <property type="molecule type" value="Genomic_DNA"/>
</dbReference>
<dbReference type="GO" id="GO:0004372">
    <property type="term" value="F:glycine hydroxymethyltransferase activity"/>
    <property type="evidence" value="ECO:0007669"/>
    <property type="project" value="UniProtKB-EC"/>
</dbReference>
<dbReference type="HAMAP" id="MF_00051">
    <property type="entry name" value="SHMT"/>
    <property type="match status" value="1"/>
</dbReference>
<dbReference type="PANTHER" id="PTHR11680:SF35">
    <property type="entry name" value="SERINE HYDROXYMETHYLTRANSFERASE 1"/>
    <property type="match status" value="1"/>
</dbReference>
<dbReference type="Pfam" id="PF00464">
    <property type="entry name" value="SHMT"/>
    <property type="match status" value="1"/>
</dbReference>
<comment type="subunit">
    <text evidence="7">Homodimer.</text>
</comment>
<comment type="caution">
    <text evidence="9">The sequence shown here is derived from an EMBL/GenBank/DDBJ whole genome shotgun (WGS) entry which is preliminary data.</text>
</comment>
<evidence type="ECO:0000256" key="2">
    <source>
        <dbReference type="ARBA" id="ARBA00006376"/>
    </source>
</evidence>
<comment type="function">
    <text evidence="7">Catalyzes the reversible interconversion of serine and glycine with tetrahydrofolate (THF) serving as the one-carbon carrier. This reaction serves as the major source of one-carbon groups required for the biosynthesis of purines, thymidylate, methionine, and other important biomolecules. Also exhibits THF-independent aldolase activity toward beta-hydroxyamino acids, producing glycine and aldehydes, via a retro-aldol mechanism.</text>
</comment>
<keyword evidence="3 7" id="KW-0554">One-carbon metabolism</keyword>
<comment type="pathway">
    <text evidence="7">One-carbon metabolism; tetrahydrofolate interconversion.</text>
</comment>
<keyword evidence="7" id="KW-0963">Cytoplasm</keyword>
<feature type="binding site" evidence="7">
    <location>
        <begin position="121"/>
        <end position="123"/>
    </location>
    <ligand>
        <name>(6S)-5,6,7,8-tetrahydrofolate</name>
        <dbReference type="ChEBI" id="CHEBI:57453"/>
    </ligand>
</feature>
<feature type="modified residue" description="N6-(pyridoxal phosphate)lysine" evidence="7">
    <location>
        <position position="226"/>
    </location>
</feature>
<comment type="caution">
    <text evidence="7">Lacks conserved residue(s) required for the propagation of feature annotation.</text>
</comment>
<gene>
    <name evidence="7 9" type="primary">glyA</name>
    <name evidence="9" type="ORF">ACEU3E_34895</name>
</gene>
<organism evidence="9 10">
    <name type="scientific">Paenibacillus oleatilyticus</name>
    <dbReference type="NCBI Taxonomy" id="2594886"/>
    <lineage>
        <taxon>Bacteria</taxon>
        <taxon>Bacillati</taxon>
        <taxon>Bacillota</taxon>
        <taxon>Bacilli</taxon>
        <taxon>Bacillales</taxon>
        <taxon>Paenibacillaceae</taxon>
        <taxon>Paenibacillus</taxon>
    </lineage>
</organism>
<dbReference type="PROSITE" id="PS00096">
    <property type="entry name" value="SHMT"/>
    <property type="match status" value="1"/>
</dbReference>
<keyword evidence="6 7" id="KW-0663">Pyridoxal phosphate</keyword>
<feature type="domain" description="Serine hydroxymethyltransferase-like" evidence="8">
    <location>
        <begin position="4"/>
        <end position="380"/>
    </location>
</feature>
<dbReference type="InterPro" id="IPR019798">
    <property type="entry name" value="Ser_HO-MeTrfase_PLP_BS"/>
</dbReference>
<comment type="subcellular location">
    <subcellularLocation>
        <location evidence="7">Cytoplasm</location>
    </subcellularLocation>
</comment>
<name>A0ABV4VCH7_9BACL</name>
<reference evidence="9 10" key="1">
    <citation type="submission" date="2024-09" db="EMBL/GenBank/DDBJ databases">
        <authorList>
            <person name="Makale K.P.P."/>
            <person name="Makhzoum A."/>
            <person name="Rantong G."/>
            <person name="Rahube T.O."/>
        </authorList>
    </citation>
    <scope>NUCLEOTIDE SEQUENCE [LARGE SCALE GENOMIC DNA]</scope>
    <source>
        <strain evidence="9 10">KM_D13</strain>
    </source>
</reference>
<dbReference type="CDD" id="cd00378">
    <property type="entry name" value="SHMT"/>
    <property type="match status" value="1"/>
</dbReference>
<evidence type="ECO:0000259" key="8">
    <source>
        <dbReference type="Pfam" id="PF00464"/>
    </source>
</evidence>
<dbReference type="PIRSF" id="PIRSF000412">
    <property type="entry name" value="SHMT"/>
    <property type="match status" value="1"/>
</dbReference>
<dbReference type="InterPro" id="IPR039429">
    <property type="entry name" value="SHMT-like_dom"/>
</dbReference>
<comment type="catalytic activity">
    <reaction evidence="7">
        <text>(6R)-5,10-methylene-5,6,7,8-tetrahydrofolate + glycine + H2O = (6S)-5,6,7,8-tetrahydrofolate + L-serine</text>
        <dbReference type="Rhea" id="RHEA:15481"/>
        <dbReference type="ChEBI" id="CHEBI:15377"/>
        <dbReference type="ChEBI" id="CHEBI:15636"/>
        <dbReference type="ChEBI" id="CHEBI:33384"/>
        <dbReference type="ChEBI" id="CHEBI:57305"/>
        <dbReference type="ChEBI" id="CHEBI:57453"/>
        <dbReference type="EC" id="2.1.2.1"/>
    </reaction>
</comment>
<evidence type="ECO:0000256" key="4">
    <source>
        <dbReference type="ARBA" id="ARBA00022605"/>
    </source>
</evidence>
<dbReference type="InterPro" id="IPR001085">
    <property type="entry name" value="Ser_HO-MeTrfase"/>
</dbReference>
<dbReference type="InterPro" id="IPR049943">
    <property type="entry name" value="Ser_HO-MeTrfase-like"/>
</dbReference>
<evidence type="ECO:0000256" key="3">
    <source>
        <dbReference type="ARBA" id="ARBA00022563"/>
    </source>
</evidence>
<comment type="pathway">
    <text evidence="7">Amino-acid biosynthesis; glycine biosynthesis; glycine from L-serine: step 1/1.</text>
</comment>
<keyword evidence="4 7" id="KW-0028">Amino-acid biosynthesis</keyword>
<keyword evidence="10" id="KW-1185">Reference proteome</keyword>
<comment type="cofactor">
    <cofactor evidence="1 7">
        <name>pyridoxal 5'-phosphate</name>
        <dbReference type="ChEBI" id="CHEBI:597326"/>
    </cofactor>
</comment>
<proteinExistence type="inferred from homology"/>
<feature type="site" description="Plays an important role in substrate specificity" evidence="7">
    <location>
        <position position="225"/>
    </location>
</feature>
<comment type="similarity">
    <text evidence="2 7">Belongs to the SHMT family.</text>
</comment>
<dbReference type="NCBIfam" id="NF000586">
    <property type="entry name" value="PRK00011.1"/>
    <property type="match status" value="1"/>
</dbReference>
<dbReference type="InterPro" id="IPR015422">
    <property type="entry name" value="PyrdxlP-dep_Trfase_small"/>
</dbReference>
<dbReference type="InterPro" id="IPR015421">
    <property type="entry name" value="PyrdxlP-dep_Trfase_major"/>
</dbReference>
<feature type="binding site" evidence="7">
    <location>
        <position position="117"/>
    </location>
    <ligand>
        <name>(6S)-5,6,7,8-tetrahydrofolate</name>
        <dbReference type="ChEBI" id="CHEBI:57453"/>
    </ligand>
</feature>
<evidence type="ECO:0000256" key="5">
    <source>
        <dbReference type="ARBA" id="ARBA00022679"/>
    </source>
</evidence>
<feature type="binding site" evidence="7">
    <location>
        <begin position="349"/>
        <end position="351"/>
    </location>
    <ligand>
        <name>(6S)-5,6,7,8-tetrahydrofolate</name>
        <dbReference type="ChEBI" id="CHEBI:57453"/>
    </ligand>
</feature>
<accession>A0ABV4VCH7</accession>
<dbReference type="RefSeq" id="WP_373957179.1">
    <property type="nucleotide sequence ID" value="NZ_JBHDLN010000035.1"/>
</dbReference>
<keyword evidence="5 7" id="KW-0808">Transferase</keyword>
<protein>
    <recommendedName>
        <fullName evidence="7">Serine hydroxymethyltransferase</fullName>
        <shortName evidence="7">SHMT</shortName>
        <shortName evidence="7">Serine methylase</shortName>
        <ecNumber evidence="7">2.1.2.1</ecNumber>
    </recommendedName>
</protein>